<evidence type="ECO:0000313" key="1">
    <source>
        <dbReference type="EMBL" id="ELP94511.1"/>
    </source>
</evidence>
<sequence>MNILFYIVDETTLITFRLINKKCQDSIFCLKVNPRTTNLNINFLFVFFPRLNTLTGNLNLICNSLTLKQLNQISWFDTSNMLTDPTLFDQIYLDKIITIKVDTVNFEYVHSHCPKVRKIVLYISDTYTIPSLKFSVLKKLILKKRGKYEQEVFALEFSNTNPDTFIGFSNVYCRDIKIDNIHKNNRFSEVHYLEECDGEFEDSDTWSDEDSYRENTLDYDVELELKSKINAYFAENTPLFTPPVSVIKNCNKSTLDIKSLKRNKIITTDASNNLFNVEITIDNNTLEVLDFSNFDNLKVLRILLKKSVATEIRVPDTEIVLPKLIVFEVVSKSQSLVNFIGTRTQSKIEKLNIQCPIKSIELFMESNCQIILFNTGIEEAKIKFYSPPKSKLFLMKGKFNLKTMTFGTNGIVDVCGFKDVESLTKVVFAGINDKNDWFVKPRRKKVWESVFDNLIEVKIA</sequence>
<dbReference type="Proteomes" id="UP000014680">
    <property type="component" value="Unassembled WGS sequence"/>
</dbReference>
<dbReference type="EMBL" id="KB206207">
    <property type="protein sequence ID" value="ELP94511.1"/>
    <property type="molecule type" value="Genomic_DNA"/>
</dbReference>
<proteinExistence type="predicted"/>
<organism evidence="1 2">
    <name type="scientific">Entamoeba invadens IP1</name>
    <dbReference type="NCBI Taxonomy" id="370355"/>
    <lineage>
        <taxon>Eukaryota</taxon>
        <taxon>Amoebozoa</taxon>
        <taxon>Evosea</taxon>
        <taxon>Archamoebae</taxon>
        <taxon>Mastigamoebida</taxon>
        <taxon>Entamoebidae</taxon>
        <taxon>Entamoeba</taxon>
    </lineage>
</organism>
<dbReference type="GeneID" id="14893493"/>
<dbReference type="VEuPathDB" id="AmoebaDB:EIN_209300"/>
<reference evidence="1 2" key="1">
    <citation type="submission" date="2012-10" db="EMBL/GenBank/DDBJ databases">
        <authorList>
            <person name="Zafar N."/>
            <person name="Inman J."/>
            <person name="Hall N."/>
            <person name="Lorenzi H."/>
            <person name="Caler E."/>
        </authorList>
    </citation>
    <scope>NUCLEOTIDE SEQUENCE [LARGE SCALE GENOMIC DNA]</scope>
    <source>
        <strain evidence="1 2">IP1</strain>
    </source>
</reference>
<accession>L7FNM0</accession>
<keyword evidence="2" id="KW-1185">Reference proteome</keyword>
<name>L7FNM0_ENTIV</name>
<dbReference type="KEGG" id="eiv:EIN_209300"/>
<dbReference type="AlphaFoldDB" id="L7FNM0"/>
<evidence type="ECO:0000313" key="2">
    <source>
        <dbReference type="Proteomes" id="UP000014680"/>
    </source>
</evidence>
<dbReference type="RefSeq" id="XP_004261282.1">
    <property type="nucleotide sequence ID" value="XM_004261234.1"/>
</dbReference>
<gene>
    <name evidence="1" type="ORF">EIN_209300</name>
</gene>
<protein>
    <submittedName>
        <fullName evidence="1">Uncharacterized protein</fullName>
    </submittedName>
</protein>